<dbReference type="EMBL" id="BLAE01000049">
    <property type="protein sequence ID" value="GES13747.1"/>
    <property type="molecule type" value="Genomic_DNA"/>
</dbReference>
<dbReference type="Pfam" id="PF06114">
    <property type="entry name" value="Peptidase_M78"/>
    <property type="match status" value="1"/>
</dbReference>
<dbReference type="InterPro" id="IPR052345">
    <property type="entry name" value="Rad_response_metalloprotease"/>
</dbReference>
<organism evidence="2 3">
    <name type="scientific">Acrocarpospora macrocephala</name>
    <dbReference type="NCBI Taxonomy" id="150177"/>
    <lineage>
        <taxon>Bacteria</taxon>
        <taxon>Bacillati</taxon>
        <taxon>Actinomycetota</taxon>
        <taxon>Actinomycetes</taxon>
        <taxon>Streptosporangiales</taxon>
        <taxon>Streptosporangiaceae</taxon>
        <taxon>Acrocarpospora</taxon>
    </lineage>
</organism>
<dbReference type="PANTHER" id="PTHR43236:SF2">
    <property type="entry name" value="BLL0069 PROTEIN"/>
    <property type="match status" value="1"/>
</dbReference>
<dbReference type="PANTHER" id="PTHR43236">
    <property type="entry name" value="ANTITOXIN HIGA1"/>
    <property type="match status" value="1"/>
</dbReference>
<dbReference type="Proteomes" id="UP000331127">
    <property type="component" value="Unassembled WGS sequence"/>
</dbReference>
<gene>
    <name evidence="2" type="ORF">Amac_073440</name>
</gene>
<protein>
    <recommendedName>
        <fullName evidence="1">IrrE N-terminal-like domain-containing protein</fullName>
    </recommendedName>
</protein>
<name>A0A5M3WWA9_9ACTN</name>
<dbReference type="Gene3D" id="1.10.10.2910">
    <property type="match status" value="1"/>
</dbReference>
<reference evidence="2 3" key="1">
    <citation type="submission" date="2019-10" db="EMBL/GenBank/DDBJ databases">
        <title>Whole genome shotgun sequence of Acrocarpospora macrocephala NBRC 16266.</title>
        <authorList>
            <person name="Ichikawa N."/>
            <person name="Kimura A."/>
            <person name="Kitahashi Y."/>
            <person name="Komaki H."/>
            <person name="Oguchi A."/>
        </authorList>
    </citation>
    <scope>NUCLEOTIDE SEQUENCE [LARGE SCALE GENOMIC DNA]</scope>
    <source>
        <strain evidence="2 3">NBRC 16266</strain>
    </source>
</reference>
<accession>A0A5M3WWA9</accession>
<proteinExistence type="predicted"/>
<evidence type="ECO:0000313" key="3">
    <source>
        <dbReference type="Proteomes" id="UP000331127"/>
    </source>
</evidence>
<dbReference type="InterPro" id="IPR010359">
    <property type="entry name" value="IrrE_HExxH"/>
</dbReference>
<sequence length="219" mass="24676">MEGVFGIDVRIMRFPHGYEGLSWADDNSRLMVVGTSDIPARQRFTIAHELGQLLAGDDQGLHLDPDLTDTTHKKKPSEIKANAFATRFLLPQELLEEKARHITWSDHSFASLACDLWVSPVNLAWRLYNLGLIDRQQCDAFVRMRSLDAAVLTNRLDSYWEWLTTAGQPRLPVPLLRTSFQAYRDGKTTLRPLANLLGTQTTTVRAALDGTREESPISS</sequence>
<feature type="domain" description="IrrE N-terminal-like" evidence="1">
    <location>
        <begin position="4"/>
        <end position="121"/>
    </location>
</feature>
<evidence type="ECO:0000259" key="1">
    <source>
        <dbReference type="Pfam" id="PF06114"/>
    </source>
</evidence>
<dbReference type="AlphaFoldDB" id="A0A5M3WWA9"/>
<comment type="caution">
    <text evidence="2">The sequence shown here is derived from an EMBL/GenBank/DDBJ whole genome shotgun (WGS) entry which is preliminary data.</text>
</comment>
<keyword evidence="3" id="KW-1185">Reference proteome</keyword>
<evidence type="ECO:0000313" key="2">
    <source>
        <dbReference type="EMBL" id="GES13747.1"/>
    </source>
</evidence>